<dbReference type="InterPro" id="IPR012341">
    <property type="entry name" value="6hp_glycosidase-like_sf"/>
</dbReference>
<dbReference type="Pfam" id="PF19291">
    <property type="entry name" value="TREH_N"/>
    <property type="match status" value="1"/>
</dbReference>
<feature type="domain" description="Trehalase-like N-terminal" evidence="2">
    <location>
        <begin position="15"/>
        <end position="187"/>
    </location>
</feature>
<accession>A0A1H1FTE4</accession>
<dbReference type="OrthoDB" id="3902805at2"/>
<gene>
    <name evidence="3" type="ORF">SAMN04489718_3234</name>
</gene>
<dbReference type="SUPFAM" id="SSF48208">
    <property type="entry name" value="Six-hairpin glycosidases"/>
    <property type="match status" value="1"/>
</dbReference>
<keyword evidence="4" id="KW-1185">Reference proteome</keyword>
<dbReference type="AlphaFoldDB" id="A0A1H1FTE4"/>
<proteinExistence type="predicted"/>
<dbReference type="Gene3D" id="1.50.10.10">
    <property type="match status" value="1"/>
</dbReference>
<name>A0A1H1FTE4_9ACTN</name>
<protein>
    <submittedName>
        <fullName evidence="3">Glucoamylase (Glucan-1,4-alpha-glucosidase), GH15 family</fullName>
    </submittedName>
</protein>
<dbReference type="EMBL" id="FNKO01000002">
    <property type="protein sequence ID" value="SDR04353.1"/>
    <property type="molecule type" value="Genomic_DNA"/>
</dbReference>
<feature type="domain" description="GH15-like" evidence="1">
    <location>
        <begin position="240"/>
        <end position="573"/>
    </location>
</feature>
<sequence length="585" mass="64328">MSERPRFRPEVLREYALLADGERGALIGPHGEIVWMCAPRWDSGAVFSTLIGGAGVYAVSPCDPWYVWGGYYEETSLIWNSRWMTSSGAIECREALAFPADPHTAVVLRRVRALEGPAEVRVCLDPRADFGRHSLGALSREGDVWTGRVGPLHLRWSGVEQARRVDGGLLTTLRVPPGSTHDLVLELSDRPLPEHPVVAFHAWEATEHGWRSGVPALGRVVGERDAQHSYAVLRGLTSSVGGTVGSVTTSLPERAEAGRNYDYRYTWIRDQCYVGQAVAADGPHPLLDDAVEFVTARLLEDGSELRPAYTVTGGRMPDMHRLPRVHGYPGGGNRVGNSVAEQFQLDVFGEALLLLAAAARQDRLDSRHRRAMEIAVNAIERRWTEPDTGVWELAPARWAHSRLICAAGLRSFAAVEVTTARAASLSSLADALVADTNRDCLHHSGRWQRCPDDPGVDAALLLAAVRGAVPASDPRSTATLRAVRDELAQDGYVYRFRHDQRPLYEAEGAFLLCGFFTALATHQQGWETEARAWFERNRAACGPAGLYSEEYDVNQRQLRGNLPQAFVHALTFETASGLASPRVEH</sequence>
<dbReference type="InterPro" id="IPR045582">
    <property type="entry name" value="Trehalase-like_N"/>
</dbReference>
<evidence type="ECO:0000259" key="1">
    <source>
        <dbReference type="Pfam" id="PF00723"/>
    </source>
</evidence>
<dbReference type="InterPro" id="IPR008928">
    <property type="entry name" value="6-hairpin_glycosidase_sf"/>
</dbReference>
<reference evidence="4" key="1">
    <citation type="submission" date="2016-10" db="EMBL/GenBank/DDBJ databases">
        <authorList>
            <person name="Varghese N."/>
            <person name="Submissions S."/>
        </authorList>
    </citation>
    <scope>NUCLEOTIDE SEQUENCE [LARGE SCALE GENOMIC DNA]</scope>
    <source>
        <strain evidence="4">DSM 45459</strain>
    </source>
</reference>
<dbReference type="PANTHER" id="PTHR31616">
    <property type="entry name" value="TREHALASE"/>
    <property type="match status" value="1"/>
</dbReference>
<dbReference type="Proteomes" id="UP000199301">
    <property type="component" value="Unassembled WGS sequence"/>
</dbReference>
<dbReference type="GO" id="GO:0015927">
    <property type="term" value="F:trehalase activity"/>
    <property type="evidence" value="ECO:0007669"/>
    <property type="project" value="TreeGrafter"/>
</dbReference>
<dbReference type="RefSeq" id="WP_092525211.1">
    <property type="nucleotide sequence ID" value="NZ_FNKO01000002.1"/>
</dbReference>
<dbReference type="STRING" id="995062.SAMN04489718_3234"/>
<dbReference type="GO" id="GO:0005993">
    <property type="term" value="P:trehalose catabolic process"/>
    <property type="evidence" value="ECO:0007669"/>
    <property type="project" value="TreeGrafter"/>
</dbReference>
<dbReference type="InterPro" id="IPR011613">
    <property type="entry name" value="GH15-like"/>
</dbReference>
<evidence type="ECO:0000313" key="3">
    <source>
        <dbReference type="EMBL" id="SDR04353.1"/>
    </source>
</evidence>
<evidence type="ECO:0000313" key="4">
    <source>
        <dbReference type="Proteomes" id="UP000199301"/>
    </source>
</evidence>
<dbReference type="PANTHER" id="PTHR31616:SF10">
    <property type="entry name" value="TREHALASE"/>
    <property type="match status" value="1"/>
</dbReference>
<organism evidence="3 4">
    <name type="scientific">Actinopolyspora saharensis</name>
    <dbReference type="NCBI Taxonomy" id="995062"/>
    <lineage>
        <taxon>Bacteria</taxon>
        <taxon>Bacillati</taxon>
        <taxon>Actinomycetota</taxon>
        <taxon>Actinomycetes</taxon>
        <taxon>Actinopolysporales</taxon>
        <taxon>Actinopolysporaceae</taxon>
        <taxon>Actinopolyspora</taxon>
    </lineage>
</organism>
<evidence type="ECO:0000259" key="2">
    <source>
        <dbReference type="Pfam" id="PF19291"/>
    </source>
</evidence>
<dbReference type="Pfam" id="PF00723">
    <property type="entry name" value="Glyco_hydro_15"/>
    <property type="match status" value="1"/>
</dbReference>